<feature type="binding site" evidence="9">
    <location>
        <position position="155"/>
    </location>
    <ligand>
        <name>substrate</name>
    </ligand>
</feature>
<evidence type="ECO:0000256" key="5">
    <source>
        <dbReference type="ARBA" id="ARBA00022741"/>
    </source>
</evidence>
<dbReference type="PIRSF" id="PIRSF000728">
    <property type="entry name" value="NAGK"/>
    <property type="match status" value="1"/>
</dbReference>
<dbReference type="Gene3D" id="3.40.1160.10">
    <property type="entry name" value="Acetylglutamate kinase-like"/>
    <property type="match status" value="1"/>
</dbReference>
<keyword evidence="5 9" id="KW-0547">Nucleotide-binding</keyword>
<dbReference type="Pfam" id="PF00696">
    <property type="entry name" value="AA_kinase"/>
    <property type="match status" value="1"/>
</dbReference>
<feature type="domain" description="Aspartate/glutamate/uridylate kinase" evidence="10">
    <location>
        <begin position="4"/>
        <end position="236"/>
    </location>
</feature>
<name>A0ABW1L1R7_9BACL</name>
<dbReference type="RefSeq" id="WP_377731826.1">
    <property type="nucleotide sequence ID" value="NZ_JBHSRI010000002.1"/>
</dbReference>
<evidence type="ECO:0000256" key="7">
    <source>
        <dbReference type="ARBA" id="ARBA00022840"/>
    </source>
</evidence>
<feature type="site" description="Transition state stabilizer" evidence="9">
    <location>
        <position position="7"/>
    </location>
</feature>
<dbReference type="GO" id="GO:0003991">
    <property type="term" value="F:acetylglutamate kinase activity"/>
    <property type="evidence" value="ECO:0007669"/>
    <property type="project" value="UniProtKB-EC"/>
</dbReference>
<comment type="caution">
    <text evidence="11">The sequence shown here is derived from an EMBL/GenBank/DDBJ whole genome shotgun (WGS) entry which is preliminary data.</text>
</comment>
<comment type="subcellular location">
    <subcellularLocation>
        <location evidence="9">Cytoplasm</location>
    </subcellularLocation>
</comment>
<dbReference type="PANTHER" id="PTHR23342">
    <property type="entry name" value="N-ACETYLGLUTAMATE SYNTHASE"/>
    <property type="match status" value="1"/>
</dbReference>
<evidence type="ECO:0000259" key="10">
    <source>
        <dbReference type="Pfam" id="PF00696"/>
    </source>
</evidence>
<comment type="function">
    <text evidence="9">Catalyzes the ATP-dependent phosphorylation of N-acetyl-L-glutamate.</text>
</comment>
<comment type="catalytic activity">
    <reaction evidence="8 9">
        <text>N-acetyl-L-glutamate + ATP = N-acetyl-L-glutamyl 5-phosphate + ADP</text>
        <dbReference type="Rhea" id="RHEA:14629"/>
        <dbReference type="ChEBI" id="CHEBI:30616"/>
        <dbReference type="ChEBI" id="CHEBI:44337"/>
        <dbReference type="ChEBI" id="CHEBI:57936"/>
        <dbReference type="ChEBI" id="CHEBI:456216"/>
        <dbReference type="EC" id="2.7.2.8"/>
    </reaction>
</comment>
<dbReference type="EMBL" id="JBHSRI010000002">
    <property type="protein sequence ID" value="MFC6037834.1"/>
    <property type="molecule type" value="Genomic_DNA"/>
</dbReference>
<accession>A0ABW1L1R7</accession>
<keyword evidence="2 9" id="KW-0055">Arginine biosynthesis</keyword>
<evidence type="ECO:0000256" key="8">
    <source>
        <dbReference type="ARBA" id="ARBA00048141"/>
    </source>
</evidence>
<dbReference type="Proteomes" id="UP001596170">
    <property type="component" value="Unassembled WGS sequence"/>
</dbReference>
<evidence type="ECO:0000256" key="4">
    <source>
        <dbReference type="ARBA" id="ARBA00022679"/>
    </source>
</evidence>
<keyword evidence="7 9" id="KW-0067">ATP-binding</keyword>
<evidence type="ECO:0000256" key="9">
    <source>
        <dbReference type="HAMAP-Rule" id="MF_00082"/>
    </source>
</evidence>
<dbReference type="InterPro" id="IPR004662">
    <property type="entry name" value="AcgluKinase_fam"/>
</dbReference>
<keyword evidence="9" id="KW-0963">Cytoplasm</keyword>
<dbReference type="InterPro" id="IPR001048">
    <property type="entry name" value="Asp/Glu/Uridylate_kinase"/>
</dbReference>
<feature type="binding site" evidence="9">
    <location>
        <position position="63"/>
    </location>
    <ligand>
        <name>substrate</name>
    </ligand>
</feature>
<keyword evidence="6 9" id="KW-0418">Kinase</keyword>
<protein>
    <recommendedName>
        <fullName evidence="9">Acetylglutamate kinase</fullName>
        <ecNumber evidence="9">2.7.2.8</ecNumber>
    </recommendedName>
    <alternativeName>
        <fullName evidence="9">N-acetyl-L-glutamate 5-phosphotransferase</fullName>
    </alternativeName>
    <alternativeName>
        <fullName evidence="9">NAG kinase</fullName>
        <shortName evidence="9">NAGK</shortName>
    </alternativeName>
</protein>
<dbReference type="PANTHER" id="PTHR23342:SF0">
    <property type="entry name" value="N-ACETYLGLUTAMATE SYNTHASE, MITOCHONDRIAL"/>
    <property type="match status" value="1"/>
</dbReference>
<evidence type="ECO:0000256" key="1">
    <source>
        <dbReference type="ARBA" id="ARBA00004828"/>
    </source>
</evidence>
<dbReference type="InterPro" id="IPR037528">
    <property type="entry name" value="ArgB"/>
</dbReference>
<dbReference type="HAMAP" id="MF_00082">
    <property type="entry name" value="ArgB"/>
    <property type="match status" value="1"/>
</dbReference>
<comment type="pathway">
    <text evidence="1 9">Amino-acid biosynthesis; L-arginine biosynthesis; N(2)-acetyl-L-ornithine from L-glutamate: step 2/4.</text>
</comment>
<keyword evidence="3 9" id="KW-0028">Amino-acid biosynthesis</keyword>
<dbReference type="NCBIfam" id="TIGR00761">
    <property type="entry name" value="argB"/>
    <property type="match status" value="1"/>
</dbReference>
<dbReference type="CDD" id="cd04238">
    <property type="entry name" value="AAK_NAGK-like"/>
    <property type="match status" value="1"/>
</dbReference>
<evidence type="ECO:0000256" key="6">
    <source>
        <dbReference type="ARBA" id="ARBA00022777"/>
    </source>
</evidence>
<comment type="similarity">
    <text evidence="9">Belongs to the acetylglutamate kinase family. ArgB subfamily.</text>
</comment>
<evidence type="ECO:0000256" key="3">
    <source>
        <dbReference type="ARBA" id="ARBA00022605"/>
    </source>
</evidence>
<keyword evidence="4 9" id="KW-0808">Transferase</keyword>
<evidence type="ECO:0000313" key="11">
    <source>
        <dbReference type="EMBL" id="MFC6037834.1"/>
    </source>
</evidence>
<organism evidence="11 12">
    <name type="scientific">Paenisporosarcina macmurdoensis</name>
    <dbReference type="NCBI Taxonomy" id="212659"/>
    <lineage>
        <taxon>Bacteria</taxon>
        <taxon>Bacillati</taxon>
        <taxon>Bacillota</taxon>
        <taxon>Bacilli</taxon>
        <taxon>Bacillales</taxon>
        <taxon>Caryophanaceae</taxon>
        <taxon>Paenisporosarcina</taxon>
    </lineage>
</organism>
<gene>
    <name evidence="9 11" type="primary">argB</name>
    <name evidence="11" type="ORF">ACFPYN_00075</name>
</gene>
<dbReference type="EC" id="2.7.2.8" evidence="9"/>
<sequence>MEYLVIKCGGSVIDEVPASFYQELCDIRASGKYMPIIVHGGGKLITSLLDQLKIPTVFVEGLRVTTDEMLDVIEMALSGYMNKSITRRILQAGGQAVGVSGIDGWLLEAQQADVNLGFVGNVKSVNDTWLKQLCDLNYIPVVSPLGMDESWQRYNINADTAAAAIAGKLKCPLVLMSDIPGIYEEINGEKQTIPTLTTVELDVLIDNGSITGGMIPKVNAVKDALNKDVKEVVIMDGRQKNGLTLYCNEEVIGTKLYIKEELLHV</sequence>
<keyword evidence="12" id="KW-1185">Reference proteome</keyword>
<proteinExistence type="inferred from homology"/>
<feature type="site" description="Transition state stabilizer" evidence="9">
    <location>
        <position position="217"/>
    </location>
</feature>
<dbReference type="SUPFAM" id="SSF53633">
    <property type="entry name" value="Carbamate kinase-like"/>
    <property type="match status" value="1"/>
</dbReference>
<feature type="binding site" evidence="9">
    <location>
        <begin position="41"/>
        <end position="42"/>
    </location>
    <ligand>
        <name>substrate</name>
    </ligand>
</feature>
<evidence type="ECO:0000256" key="2">
    <source>
        <dbReference type="ARBA" id="ARBA00022571"/>
    </source>
</evidence>
<dbReference type="InterPro" id="IPR036393">
    <property type="entry name" value="AceGlu_kinase-like_sf"/>
</dbReference>
<reference evidence="12" key="1">
    <citation type="journal article" date="2019" name="Int. J. Syst. Evol. Microbiol.">
        <title>The Global Catalogue of Microorganisms (GCM) 10K type strain sequencing project: providing services to taxonomists for standard genome sequencing and annotation.</title>
        <authorList>
            <consortium name="The Broad Institute Genomics Platform"/>
            <consortium name="The Broad Institute Genome Sequencing Center for Infectious Disease"/>
            <person name="Wu L."/>
            <person name="Ma J."/>
        </authorList>
    </citation>
    <scope>NUCLEOTIDE SEQUENCE [LARGE SCALE GENOMIC DNA]</scope>
    <source>
        <strain evidence="12">CCUG 54527</strain>
    </source>
</reference>
<evidence type="ECO:0000313" key="12">
    <source>
        <dbReference type="Proteomes" id="UP001596170"/>
    </source>
</evidence>